<dbReference type="Gramene" id="TraesCS1B03G0046000.1">
    <property type="protein sequence ID" value="TraesCS1B03G0046000.1.CDS"/>
    <property type="gene ID" value="TraesCS1B03G0046000"/>
</dbReference>
<feature type="region of interest" description="Disordered" evidence="1">
    <location>
        <begin position="73"/>
        <end position="99"/>
    </location>
</feature>
<reference evidence="2" key="2">
    <citation type="submission" date="2018-10" db="UniProtKB">
        <authorList>
            <consortium name="EnsemblPlants"/>
        </authorList>
    </citation>
    <scope>IDENTIFICATION</scope>
</reference>
<evidence type="ECO:0000313" key="3">
    <source>
        <dbReference type="Proteomes" id="UP000019116"/>
    </source>
</evidence>
<dbReference type="Proteomes" id="UP000019116">
    <property type="component" value="Chromosome 1B"/>
</dbReference>
<accession>A0A3B5YRM6</accession>
<dbReference type="SMR" id="A0A3B5YRM6"/>
<keyword evidence="3" id="KW-1185">Reference proteome</keyword>
<dbReference type="OrthoDB" id="638445at2759"/>
<dbReference type="Gramene" id="TraesCS1B02G023200.1">
    <property type="protein sequence ID" value="TraesCS1B02G023200.1"/>
    <property type="gene ID" value="TraesCS1B02G023200"/>
</dbReference>
<sequence>MRRTMCWLITVECNDQPRAMAAGGCDINASYDIKHLLKSDALYKYILDTTVFPREPECMRDLRLLTDKHQRGIMQSTRGGGPTAAIADQDSGRQEHDRGRRVHGLLAPRHRVGVAGGCQGGGHRHQPTSNSACPSSRKPAWRTRWTSARAGRSTASTSSSPPTPWLSTTSPLWTPTSRTTGGTMSS</sequence>
<feature type="compositionally biased region" description="Low complexity" evidence="1">
    <location>
        <begin position="142"/>
        <end position="180"/>
    </location>
</feature>
<dbReference type="EnsemblPlants" id="TraesCS1B02G023200.1">
    <property type="protein sequence ID" value="TraesCS1B02G023200.1"/>
    <property type="gene ID" value="TraesCS1B02G023200"/>
</dbReference>
<evidence type="ECO:0000256" key="1">
    <source>
        <dbReference type="SAM" id="MobiDB-lite"/>
    </source>
</evidence>
<evidence type="ECO:0000313" key="2">
    <source>
        <dbReference type="EnsemblPlants" id="TraesCS1B02G023200.1"/>
    </source>
</evidence>
<protein>
    <submittedName>
        <fullName evidence="2">Uncharacterized protein</fullName>
    </submittedName>
</protein>
<proteinExistence type="predicted"/>
<reference evidence="2" key="1">
    <citation type="submission" date="2018-08" db="EMBL/GenBank/DDBJ databases">
        <authorList>
            <person name="Rossello M."/>
        </authorList>
    </citation>
    <scope>NUCLEOTIDE SEQUENCE [LARGE SCALE GENOMIC DNA]</scope>
    <source>
        <strain evidence="2">cv. Chinese Spring</strain>
    </source>
</reference>
<feature type="region of interest" description="Disordered" evidence="1">
    <location>
        <begin position="113"/>
        <end position="186"/>
    </location>
</feature>
<organism evidence="2">
    <name type="scientific">Triticum aestivum</name>
    <name type="common">Wheat</name>
    <dbReference type="NCBI Taxonomy" id="4565"/>
    <lineage>
        <taxon>Eukaryota</taxon>
        <taxon>Viridiplantae</taxon>
        <taxon>Streptophyta</taxon>
        <taxon>Embryophyta</taxon>
        <taxon>Tracheophyta</taxon>
        <taxon>Spermatophyta</taxon>
        <taxon>Magnoliopsida</taxon>
        <taxon>Liliopsida</taxon>
        <taxon>Poales</taxon>
        <taxon>Poaceae</taxon>
        <taxon>BOP clade</taxon>
        <taxon>Pooideae</taxon>
        <taxon>Triticodae</taxon>
        <taxon>Triticeae</taxon>
        <taxon>Triticinae</taxon>
        <taxon>Triticum</taxon>
    </lineage>
</organism>
<dbReference type="AlphaFoldDB" id="A0A3B5YRM6"/>
<name>A0A3B5YRM6_WHEAT</name>